<dbReference type="Proteomes" id="UP000729402">
    <property type="component" value="Unassembled WGS sequence"/>
</dbReference>
<dbReference type="AlphaFoldDB" id="A0A8J5VDQ5"/>
<dbReference type="InterPro" id="IPR024750">
    <property type="entry name" value="Ca_ATPase_N_dom"/>
</dbReference>
<reference evidence="3" key="2">
    <citation type="submission" date="2021-02" db="EMBL/GenBank/DDBJ databases">
        <authorList>
            <person name="Kimball J.A."/>
            <person name="Haas M.W."/>
            <person name="Macchietto M."/>
            <person name="Kono T."/>
            <person name="Duquette J."/>
            <person name="Shao M."/>
        </authorList>
    </citation>
    <scope>NUCLEOTIDE SEQUENCE</scope>
    <source>
        <tissue evidence="3">Fresh leaf tissue</tissue>
    </source>
</reference>
<name>A0A8J5VDQ5_ZIZPA</name>
<evidence type="ECO:0000256" key="1">
    <source>
        <dbReference type="SAM" id="MobiDB-lite"/>
    </source>
</evidence>
<dbReference type="GO" id="GO:0005516">
    <property type="term" value="F:calmodulin binding"/>
    <property type="evidence" value="ECO:0007669"/>
    <property type="project" value="InterPro"/>
</dbReference>
<feature type="domain" description="Calcium-transporting P-type ATPase N-terminal autoinhibitory" evidence="2">
    <location>
        <begin position="68"/>
        <end position="90"/>
    </location>
</feature>
<comment type="caution">
    <text evidence="3">The sequence shown here is derived from an EMBL/GenBank/DDBJ whole genome shotgun (WGS) entry which is preliminary data.</text>
</comment>
<dbReference type="EMBL" id="JAAALK010000953">
    <property type="protein sequence ID" value="KAG8043383.1"/>
    <property type="molecule type" value="Genomic_DNA"/>
</dbReference>
<gene>
    <name evidence="3" type="ORF">GUJ93_ZPchr0458g22478</name>
</gene>
<keyword evidence="4" id="KW-1185">Reference proteome</keyword>
<organism evidence="3 4">
    <name type="scientific">Zizania palustris</name>
    <name type="common">Northern wild rice</name>
    <dbReference type="NCBI Taxonomy" id="103762"/>
    <lineage>
        <taxon>Eukaryota</taxon>
        <taxon>Viridiplantae</taxon>
        <taxon>Streptophyta</taxon>
        <taxon>Embryophyta</taxon>
        <taxon>Tracheophyta</taxon>
        <taxon>Spermatophyta</taxon>
        <taxon>Magnoliopsida</taxon>
        <taxon>Liliopsida</taxon>
        <taxon>Poales</taxon>
        <taxon>Poaceae</taxon>
        <taxon>BOP clade</taxon>
        <taxon>Oryzoideae</taxon>
        <taxon>Oryzeae</taxon>
        <taxon>Zizaniinae</taxon>
        <taxon>Zizania</taxon>
    </lineage>
</organism>
<reference evidence="3" key="1">
    <citation type="journal article" date="2021" name="bioRxiv">
        <title>Whole Genome Assembly and Annotation of Northern Wild Rice, Zizania palustris L., Supports a Whole Genome Duplication in the Zizania Genus.</title>
        <authorList>
            <person name="Haas M."/>
            <person name="Kono T."/>
            <person name="Macchietto M."/>
            <person name="Millas R."/>
            <person name="McGilp L."/>
            <person name="Shao M."/>
            <person name="Duquette J."/>
            <person name="Hirsch C.N."/>
            <person name="Kimball J."/>
        </authorList>
    </citation>
    <scope>NUCLEOTIDE SEQUENCE</scope>
    <source>
        <tissue evidence="3">Fresh leaf tissue</tissue>
    </source>
</reference>
<dbReference type="Pfam" id="PF12515">
    <property type="entry name" value="CaATP_NAI"/>
    <property type="match status" value="1"/>
</dbReference>
<dbReference type="OrthoDB" id="785987at2759"/>
<accession>A0A8J5VDQ5</accession>
<proteinExistence type="predicted"/>
<evidence type="ECO:0000313" key="4">
    <source>
        <dbReference type="Proteomes" id="UP000729402"/>
    </source>
</evidence>
<feature type="compositionally biased region" description="Low complexity" evidence="1">
    <location>
        <begin position="1"/>
        <end position="12"/>
    </location>
</feature>
<evidence type="ECO:0000313" key="3">
    <source>
        <dbReference type="EMBL" id="KAG8043383.1"/>
    </source>
</evidence>
<sequence>MESSSSSSGGAASERRSGGGSWSSVDSVADPFDIPPKGAAVERLKNGGWVEFSNRRGGCLPVCVRIQQAALVLNASRSFRYTLDLKKEEQKEEVIRQIRAQAHVIRAAFRFKEAGLVHIQPKELTVPQVDGALGFGIKEQLTALTRDHNYSALQQYGGIS</sequence>
<feature type="region of interest" description="Disordered" evidence="1">
    <location>
        <begin position="1"/>
        <end position="29"/>
    </location>
</feature>
<evidence type="ECO:0000259" key="2">
    <source>
        <dbReference type="Pfam" id="PF12515"/>
    </source>
</evidence>
<protein>
    <recommendedName>
        <fullName evidence="2">Calcium-transporting P-type ATPase N-terminal autoinhibitory domain-containing protein</fullName>
    </recommendedName>
</protein>